<dbReference type="AlphaFoldDB" id="A0A5J5A4D9"/>
<dbReference type="EMBL" id="CM018047">
    <property type="protein sequence ID" value="KAA8524147.1"/>
    <property type="molecule type" value="Genomic_DNA"/>
</dbReference>
<dbReference type="Proteomes" id="UP000325577">
    <property type="component" value="Linkage Group LG4"/>
</dbReference>
<organism evidence="1 2">
    <name type="scientific">Nyssa sinensis</name>
    <dbReference type="NCBI Taxonomy" id="561372"/>
    <lineage>
        <taxon>Eukaryota</taxon>
        <taxon>Viridiplantae</taxon>
        <taxon>Streptophyta</taxon>
        <taxon>Embryophyta</taxon>
        <taxon>Tracheophyta</taxon>
        <taxon>Spermatophyta</taxon>
        <taxon>Magnoliopsida</taxon>
        <taxon>eudicotyledons</taxon>
        <taxon>Gunneridae</taxon>
        <taxon>Pentapetalae</taxon>
        <taxon>asterids</taxon>
        <taxon>Cornales</taxon>
        <taxon>Nyssaceae</taxon>
        <taxon>Nyssa</taxon>
    </lineage>
</organism>
<name>A0A5J5A4D9_9ASTE</name>
<keyword evidence="2" id="KW-1185">Reference proteome</keyword>
<protein>
    <submittedName>
        <fullName evidence="1">Uncharacterized protein</fullName>
    </submittedName>
</protein>
<evidence type="ECO:0000313" key="1">
    <source>
        <dbReference type="EMBL" id="KAA8524147.1"/>
    </source>
</evidence>
<evidence type="ECO:0000313" key="2">
    <source>
        <dbReference type="Proteomes" id="UP000325577"/>
    </source>
</evidence>
<accession>A0A5J5A4D9</accession>
<reference evidence="1 2" key="1">
    <citation type="submission" date="2019-09" db="EMBL/GenBank/DDBJ databases">
        <title>A chromosome-level genome assembly of the Chinese tupelo Nyssa sinensis.</title>
        <authorList>
            <person name="Yang X."/>
            <person name="Kang M."/>
            <person name="Yang Y."/>
            <person name="Xiong H."/>
            <person name="Wang M."/>
            <person name="Zhang Z."/>
            <person name="Wang Z."/>
            <person name="Wu H."/>
            <person name="Ma T."/>
            <person name="Liu J."/>
            <person name="Xi Z."/>
        </authorList>
    </citation>
    <scope>NUCLEOTIDE SEQUENCE [LARGE SCALE GENOMIC DNA]</scope>
    <source>
        <strain evidence="1">J267</strain>
        <tissue evidence="1">Leaf</tissue>
    </source>
</reference>
<dbReference type="OrthoDB" id="1706770at2759"/>
<gene>
    <name evidence="1" type="ORF">F0562_010422</name>
</gene>
<sequence>MTFEVTSKIVLRDIWFFGDKFYIYYKDEMRRLQSESMAEGAEPLTEEEICAQVLGRRPGYVRGLGHGMIAPPSGV</sequence>
<proteinExistence type="predicted"/>